<dbReference type="InterPro" id="IPR050320">
    <property type="entry name" value="N5-glutamine_MTase"/>
</dbReference>
<evidence type="ECO:0000313" key="7">
    <source>
        <dbReference type="EMBL" id="VEU78262.1"/>
    </source>
</evidence>
<dbReference type="NCBIfam" id="TIGR00536">
    <property type="entry name" value="hemK_fam"/>
    <property type="match status" value="1"/>
</dbReference>
<dbReference type="NCBIfam" id="TIGR03534">
    <property type="entry name" value="RF_mod_PrmC"/>
    <property type="match status" value="1"/>
</dbReference>
<evidence type="ECO:0000259" key="6">
    <source>
        <dbReference type="Pfam" id="PF05175"/>
    </source>
</evidence>
<comment type="catalytic activity">
    <reaction evidence="5">
        <text>L-glutaminyl-[peptide chain release factor] + S-adenosyl-L-methionine = N(5)-methyl-L-glutaminyl-[peptide chain release factor] + S-adenosyl-L-homocysteine + H(+)</text>
        <dbReference type="Rhea" id="RHEA:42896"/>
        <dbReference type="Rhea" id="RHEA-COMP:10271"/>
        <dbReference type="Rhea" id="RHEA-COMP:10272"/>
        <dbReference type="ChEBI" id="CHEBI:15378"/>
        <dbReference type="ChEBI" id="CHEBI:30011"/>
        <dbReference type="ChEBI" id="CHEBI:57856"/>
        <dbReference type="ChEBI" id="CHEBI:59789"/>
        <dbReference type="ChEBI" id="CHEBI:61891"/>
        <dbReference type="EC" id="2.1.1.297"/>
    </reaction>
</comment>
<dbReference type="InterPro" id="IPR007848">
    <property type="entry name" value="Small_mtfrase_dom"/>
</dbReference>
<evidence type="ECO:0000256" key="4">
    <source>
        <dbReference type="ARBA" id="ARBA00022691"/>
    </source>
</evidence>
<evidence type="ECO:0000256" key="1">
    <source>
        <dbReference type="ARBA" id="ARBA00012771"/>
    </source>
</evidence>
<dbReference type="EMBL" id="LR215043">
    <property type="protein sequence ID" value="VEU78262.1"/>
    <property type="molecule type" value="Genomic_DNA"/>
</dbReference>
<dbReference type="GO" id="GO:0102559">
    <property type="term" value="F:peptide chain release factor N(5)-glutamine methyltransferase activity"/>
    <property type="evidence" value="ECO:0007669"/>
    <property type="project" value="UniProtKB-EC"/>
</dbReference>
<dbReference type="KEGG" id="mcob:NCTC10184_00500"/>
<dbReference type="Gene3D" id="3.40.50.150">
    <property type="entry name" value="Vaccinia Virus protein VP39"/>
    <property type="match status" value="1"/>
</dbReference>
<organism evidence="7 8">
    <name type="scientific">Mycoplasmopsis columbinasalis</name>
    <dbReference type="NCBI Taxonomy" id="114880"/>
    <lineage>
        <taxon>Bacteria</taxon>
        <taxon>Bacillati</taxon>
        <taxon>Mycoplasmatota</taxon>
        <taxon>Mycoplasmoidales</taxon>
        <taxon>Metamycoplasmataceae</taxon>
        <taxon>Mycoplasmopsis</taxon>
    </lineage>
</organism>
<keyword evidence="8" id="KW-1185">Reference proteome</keyword>
<keyword evidence="2 7" id="KW-0489">Methyltransferase</keyword>
<dbReference type="SUPFAM" id="SSF53335">
    <property type="entry name" value="S-adenosyl-L-methionine-dependent methyltransferases"/>
    <property type="match status" value="1"/>
</dbReference>
<evidence type="ECO:0000256" key="5">
    <source>
        <dbReference type="ARBA" id="ARBA00048391"/>
    </source>
</evidence>
<sequence>MRYLRKNKIKKLKKLDLSKLKESKELLLKEKAKYDLPLTVSQRELKLLAQNKPIQHIIGFIDYTDVKIKVNQNVLIPRYETEELIYLASEIIRSIPHIKQPKILDLCTGSGFIGFSLKKKFPQAQVVMTDISKKALKIARYNARKNFGKSFRQIKILHRNLFHRIKGNFDLIIANPPYLDKNDVTVEESVRNNEPLIALFAAKKGWDIYEKILANSKKYFSNNPYAKLLMEINPLHSNKWQQIIDCKIIKDINGKNRFVKLDKNY</sequence>
<dbReference type="InterPro" id="IPR002052">
    <property type="entry name" value="DNA_methylase_N6_adenine_CS"/>
</dbReference>
<evidence type="ECO:0000313" key="8">
    <source>
        <dbReference type="Proteomes" id="UP000290876"/>
    </source>
</evidence>
<dbReference type="InterPro" id="IPR019874">
    <property type="entry name" value="RF_methyltr_PrmC"/>
</dbReference>
<dbReference type="GO" id="GO:0003676">
    <property type="term" value="F:nucleic acid binding"/>
    <property type="evidence" value="ECO:0007669"/>
    <property type="project" value="InterPro"/>
</dbReference>
<name>A0A449BAM6_9BACT</name>
<dbReference type="Pfam" id="PF05175">
    <property type="entry name" value="MTS"/>
    <property type="match status" value="1"/>
</dbReference>
<dbReference type="CDD" id="cd02440">
    <property type="entry name" value="AdoMet_MTases"/>
    <property type="match status" value="1"/>
</dbReference>
<evidence type="ECO:0000256" key="3">
    <source>
        <dbReference type="ARBA" id="ARBA00022679"/>
    </source>
</evidence>
<dbReference type="InterPro" id="IPR004556">
    <property type="entry name" value="HemK-like"/>
</dbReference>
<feature type="domain" description="Methyltransferase small" evidence="6">
    <location>
        <begin position="93"/>
        <end position="185"/>
    </location>
</feature>
<proteinExistence type="predicted"/>
<dbReference type="Proteomes" id="UP000290876">
    <property type="component" value="Chromosome"/>
</dbReference>
<dbReference type="PANTHER" id="PTHR18895:SF74">
    <property type="entry name" value="MTRF1L RELEASE FACTOR GLUTAMINE METHYLTRANSFERASE"/>
    <property type="match status" value="1"/>
</dbReference>
<evidence type="ECO:0000256" key="2">
    <source>
        <dbReference type="ARBA" id="ARBA00022603"/>
    </source>
</evidence>
<keyword evidence="3 7" id="KW-0808">Transferase</keyword>
<dbReference type="OrthoDB" id="9800643at2"/>
<keyword evidence="4" id="KW-0949">S-adenosyl-L-methionine</keyword>
<keyword evidence="7" id="KW-0560">Oxidoreductase</keyword>
<dbReference type="AlphaFoldDB" id="A0A449BAM6"/>
<dbReference type="GO" id="GO:0016491">
    <property type="term" value="F:oxidoreductase activity"/>
    <property type="evidence" value="ECO:0007669"/>
    <property type="project" value="UniProtKB-KW"/>
</dbReference>
<dbReference type="InterPro" id="IPR029063">
    <property type="entry name" value="SAM-dependent_MTases_sf"/>
</dbReference>
<accession>A0A449BAM6</accession>
<dbReference type="PROSITE" id="PS00092">
    <property type="entry name" value="N6_MTASE"/>
    <property type="match status" value="1"/>
</dbReference>
<reference evidence="7 8" key="1">
    <citation type="submission" date="2019-01" db="EMBL/GenBank/DDBJ databases">
        <authorList>
            <consortium name="Pathogen Informatics"/>
        </authorList>
    </citation>
    <scope>NUCLEOTIDE SEQUENCE [LARGE SCALE GENOMIC DNA]</scope>
    <source>
        <strain evidence="7 8">NCTC10184</strain>
    </source>
</reference>
<gene>
    <name evidence="7" type="primary">hemK</name>
    <name evidence="7" type="ORF">NCTC10184_00500</name>
</gene>
<dbReference type="EC" id="2.1.1.297" evidence="1"/>
<protein>
    <recommendedName>
        <fullName evidence="1">peptide chain release factor N(5)-glutamine methyltransferase</fullName>
        <ecNumber evidence="1">2.1.1.297</ecNumber>
    </recommendedName>
</protein>
<dbReference type="PANTHER" id="PTHR18895">
    <property type="entry name" value="HEMK METHYLTRANSFERASE"/>
    <property type="match status" value="1"/>
</dbReference>
<dbReference type="GO" id="GO:0032259">
    <property type="term" value="P:methylation"/>
    <property type="evidence" value="ECO:0007669"/>
    <property type="project" value="UniProtKB-KW"/>
</dbReference>